<name>A0A9Q1CHM7_HOLLE</name>
<evidence type="ECO:0000313" key="6">
    <source>
        <dbReference type="EMBL" id="KAJ8045126.1"/>
    </source>
</evidence>
<evidence type="ECO:0000259" key="5">
    <source>
        <dbReference type="Pfam" id="PF25332"/>
    </source>
</evidence>
<feature type="region of interest" description="Disordered" evidence="3">
    <location>
        <begin position="686"/>
        <end position="730"/>
    </location>
</feature>
<feature type="compositionally biased region" description="Polar residues" evidence="3">
    <location>
        <begin position="343"/>
        <end position="353"/>
    </location>
</feature>
<comment type="caution">
    <text evidence="6">The sequence shown here is derived from an EMBL/GenBank/DDBJ whole genome shotgun (WGS) entry which is preliminary data.</text>
</comment>
<sequence>MKESTMTEKTGTRTLAMAPANKPMSMKLFASWEVDRSAPNCIPRLCSLRLTRLEMLKSLESDVTAIIIAVRMQSTKRTLRSNEIILPPGKLLETGLDLSFSLQYPHFLKGDNNNLRIMLQRRKRYKNRTILGFKTLAVGQINMSEVLQQSRDIELDLYGKDLNMSSIAKVSVLGLSSQPIDHVKRDRSVDVESEEDGEESYSSDPGENSDSGENMVEGQDLLGEPEEDQVSGRKPGQIKLRPSFNRQQRNIKKKFISLLKKFKVASDESDGEHFPEDQDNELLDEDFLYDDLDEMNLSDSGTEGNLDEISIGSTPKPVLRPYFSQGLPTSGSMAEGMEMARPESTSSDSQENFMLQAPCNEAILADLDKSDDSPPSAPENHLPSREDVIKTSPKIPPQRSLSSLSSGDGTPSRTPAKRSSSIGRERPSSAKDSRDPQSGHRRNRSADRVVSSGSVEKRWSKTNISEQLTQLGLFEETIPDSILFINTEDTLGKRLASCVEDSKIVCTCGKDDVETTLQFIVQRLQKYCNQTPKVPAPVKIGICGSEAYLSSVMRPYVVEFSNKSPEWQSYLKIFYIPTGSNNSVAKYLSSVDIKYNSLFMDATWKEIVEKVDKELPDAVEVVNRLETYLAGASTCLHLPVGEVMVTRRQSNKEQDSNQRFIPFVNYVRIGPAESALAAMFTSTDSEDTSANMFSSSPPTTSKEREGAITPPPSPSMGSVPSSQNSSPSISTPHELVELQVEYWPESGGKRDKSSIKTAFRSLTVSRLPTLGDANPSHSALSMMVVTKDKNKKTKQAPKVKTTVMKIGKKSRDLESGLKSQVVDGIHRLVCTSRSQDYSLTVTVDGHELTQVKFFQLSAQWQTHIKQFPIAVFGSLDSAC</sequence>
<dbReference type="Pfam" id="PF25332">
    <property type="entry name" value="C2_PACS_N"/>
    <property type="match status" value="1"/>
</dbReference>
<feature type="domain" description="Phosphofurin acidic cluster sorting protein 1/2 C-terminal" evidence="4">
    <location>
        <begin position="465"/>
        <end position="873"/>
    </location>
</feature>
<dbReference type="EMBL" id="JAIZAY010000003">
    <property type="protein sequence ID" value="KAJ8045126.1"/>
    <property type="molecule type" value="Genomic_DNA"/>
</dbReference>
<dbReference type="PANTHER" id="PTHR13280:SF17">
    <property type="entry name" value="KRUEPPEL TARGET AT 95D, ISOFORM A"/>
    <property type="match status" value="1"/>
</dbReference>
<dbReference type="Pfam" id="PF10254">
    <property type="entry name" value="Pacs-1"/>
    <property type="match status" value="1"/>
</dbReference>
<evidence type="ECO:0000256" key="2">
    <source>
        <dbReference type="ARBA" id="ARBA00022553"/>
    </source>
</evidence>
<organism evidence="6 7">
    <name type="scientific">Holothuria leucospilota</name>
    <name type="common">Black long sea cucumber</name>
    <name type="synonym">Mertensiothuria leucospilota</name>
    <dbReference type="NCBI Taxonomy" id="206669"/>
    <lineage>
        <taxon>Eukaryota</taxon>
        <taxon>Metazoa</taxon>
        <taxon>Echinodermata</taxon>
        <taxon>Eleutherozoa</taxon>
        <taxon>Echinozoa</taxon>
        <taxon>Holothuroidea</taxon>
        <taxon>Aspidochirotacea</taxon>
        <taxon>Aspidochirotida</taxon>
        <taxon>Holothuriidae</taxon>
        <taxon>Holothuria</taxon>
    </lineage>
</organism>
<dbReference type="PANTHER" id="PTHR13280">
    <property type="entry name" value="PHOSPHOFURIN ACIDIC CLUSTER SORTING PROTEIN"/>
    <property type="match status" value="1"/>
</dbReference>
<reference evidence="6" key="1">
    <citation type="submission" date="2021-10" db="EMBL/GenBank/DDBJ databases">
        <title>Tropical sea cucumber genome reveals ecological adaptation and Cuvierian tubules defense mechanism.</title>
        <authorList>
            <person name="Chen T."/>
        </authorList>
    </citation>
    <scope>NUCLEOTIDE SEQUENCE</scope>
    <source>
        <strain evidence="6">Nanhai2018</strain>
        <tissue evidence="6">Muscle</tissue>
    </source>
</reference>
<evidence type="ECO:0000259" key="4">
    <source>
        <dbReference type="Pfam" id="PF10254"/>
    </source>
</evidence>
<feature type="region of interest" description="Disordered" evidence="3">
    <location>
        <begin position="183"/>
        <end position="244"/>
    </location>
</feature>
<feature type="compositionally biased region" description="Basic and acidic residues" evidence="3">
    <location>
        <begin position="423"/>
        <end position="438"/>
    </location>
</feature>
<proteinExistence type="inferred from homology"/>
<evidence type="ECO:0000256" key="1">
    <source>
        <dbReference type="ARBA" id="ARBA00008590"/>
    </source>
</evidence>
<dbReference type="AlphaFoldDB" id="A0A9Q1CHM7"/>
<keyword evidence="7" id="KW-1185">Reference proteome</keyword>
<evidence type="ECO:0000313" key="7">
    <source>
        <dbReference type="Proteomes" id="UP001152320"/>
    </source>
</evidence>
<feature type="region of interest" description="Disordered" evidence="3">
    <location>
        <begin position="294"/>
        <end position="456"/>
    </location>
</feature>
<feature type="compositionally biased region" description="Low complexity" evidence="3">
    <location>
        <begin position="715"/>
        <end position="730"/>
    </location>
</feature>
<dbReference type="GO" id="GO:0072659">
    <property type="term" value="P:protein localization to plasma membrane"/>
    <property type="evidence" value="ECO:0007669"/>
    <property type="project" value="TreeGrafter"/>
</dbReference>
<accession>A0A9Q1CHM7</accession>
<dbReference type="InterPro" id="IPR019381">
    <property type="entry name" value="PACS1/2_C"/>
</dbReference>
<comment type="similarity">
    <text evidence="1">Belongs to the PACS family.</text>
</comment>
<feature type="domain" description="Phosphofurin acidic cluster sorting protein 1/2 N-terminal C2" evidence="5">
    <location>
        <begin position="25"/>
        <end position="165"/>
    </location>
</feature>
<dbReference type="Proteomes" id="UP001152320">
    <property type="component" value="Chromosome 3"/>
</dbReference>
<feature type="compositionally biased region" description="Acidic residues" evidence="3">
    <location>
        <begin position="191"/>
        <end position="201"/>
    </location>
</feature>
<evidence type="ECO:0000256" key="3">
    <source>
        <dbReference type="SAM" id="MobiDB-lite"/>
    </source>
</evidence>
<protein>
    <submittedName>
        <fullName evidence="6">Phosphofurin acidic cluster sorting protein 2</fullName>
    </submittedName>
</protein>
<dbReference type="OrthoDB" id="28829at2759"/>
<gene>
    <name evidence="6" type="ORF">HOLleu_08064</name>
</gene>
<feature type="compositionally biased region" description="Polar residues" evidence="3">
    <location>
        <begin position="686"/>
        <end position="700"/>
    </location>
</feature>
<dbReference type="InterPro" id="IPR057541">
    <property type="entry name" value="PACS1/2_N"/>
</dbReference>
<feature type="compositionally biased region" description="Polar residues" evidence="3">
    <location>
        <begin position="399"/>
        <end position="422"/>
    </location>
</feature>
<keyword evidence="2" id="KW-0597">Phosphoprotein</keyword>